<dbReference type="PaxDb" id="44689-DDB0230059"/>
<reference evidence="13 14" key="1">
    <citation type="journal article" date="2005" name="Nature">
        <title>The genome of the social amoeba Dictyostelium discoideum.</title>
        <authorList>
            <consortium name="The Dictyostelium discoideum Sequencing Consortium"/>
            <person name="Eichinger L."/>
            <person name="Pachebat J.A."/>
            <person name="Glockner G."/>
            <person name="Rajandream M.A."/>
            <person name="Sucgang R."/>
            <person name="Berriman M."/>
            <person name="Song J."/>
            <person name="Olsen R."/>
            <person name="Szafranski K."/>
            <person name="Xu Q."/>
            <person name="Tunggal B."/>
            <person name="Kummerfeld S."/>
            <person name="Madera M."/>
            <person name="Konfortov B.A."/>
            <person name="Rivero F."/>
            <person name="Bankier A.T."/>
            <person name="Lehmann R."/>
            <person name="Hamlin N."/>
            <person name="Davies R."/>
            <person name="Gaudet P."/>
            <person name="Fey P."/>
            <person name="Pilcher K."/>
            <person name="Chen G."/>
            <person name="Saunders D."/>
            <person name="Sodergren E."/>
            <person name="Davis P."/>
            <person name="Kerhornou A."/>
            <person name="Nie X."/>
            <person name="Hall N."/>
            <person name="Anjard C."/>
            <person name="Hemphill L."/>
            <person name="Bason N."/>
            <person name="Farbrother P."/>
            <person name="Desany B."/>
            <person name="Just E."/>
            <person name="Morio T."/>
            <person name="Rost R."/>
            <person name="Churcher C."/>
            <person name="Cooper J."/>
            <person name="Haydock S."/>
            <person name="van Driessche N."/>
            <person name="Cronin A."/>
            <person name="Goodhead I."/>
            <person name="Muzny D."/>
            <person name="Mourier T."/>
            <person name="Pain A."/>
            <person name="Lu M."/>
            <person name="Harper D."/>
            <person name="Lindsay R."/>
            <person name="Hauser H."/>
            <person name="James K."/>
            <person name="Quiles M."/>
            <person name="Madan Babu M."/>
            <person name="Saito T."/>
            <person name="Buchrieser C."/>
            <person name="Wardroper A."/>
            <person name="Felder M."/>
            <person name="Thangavelu M."/>
            <person name="Johnson D."/>
            <person name="Knights A."/>
            <person name="Loulseged H."/>
            <person name="Mungall K."/>
            <person name="Oliver K."/>
            <person name="Price C."/>
            <person name="Quail M.A."/>
            <person name="Urushihara H."/>
            <person name="Hernandez J."/>
            <person name="Rabbinowitsch E."/>
            <person name="Steffen D."/>
            <person name="Sanders M."/>
            <person name="Ma J."/>
            <person name="Kohara Y."/>
            <person name="Sharp S."/>
            <person name="Simmonds M."/>
            <person name="Spiegler S."/>
            <person name="Tivey A."/>
            <person name="Sugano S."/>
            <person name="White B."/>
            <person name="Walker D."/>
            <person name="Woodward J."/>
            <person name="Winckler T."/>
            <person name="Tanaka Y."/>
            <person name="Shaulsky G."/>
            <person name="Schleicher M."/>
            <person name="Weinstock G."/>
            <person name="Rosenthal A."/>
            <person name="Cox E.C."/>
            <person name="Chisholm R.L."/>
            <person name="Gibbs R."/>
            <person name="Loomis W.F."/>
            <person name="Platzer M."/>
            <person name="Kay R.R."/>
            <person name="Williams J."/>
            <person name="Dear P.H."/>
            <person name="Noegel A.A."/>
            <person name="Barrell B."/>
            <person name="Kuspa A."/>
        </authorList>
    </citation>
    <scope>NUCLEOTIDE SEQUENCE [LARGE SCALE GENOMIC DNA]</scope>
    <source>
        <strain evidence="13 14">AX4</strain>
    </source>
</reference>
<evidence type="ECO:0000259" key="12">
    <source>
        <dbReference type="Pfam" id="PF04083"/>
    </source>
</evidence>
<comment type="similarity">
    <text evidence="2 9">Belongs to the AB hydrolase superfamily. Lipase family.</text>
</comment>
<keyword evidence="8" id="KW-0472">Membrane</keyword>
<keyword evidence="4 9" id="KW-0378">Hydrolase</keyword>
<dbReference type="Proteomes" id="UP000002195">
    <property type="component" value="Unassembled WGS sequence"/>
</dbReference>
<accession>Q75JK5</accession>
<dbReference type="Gene3D" id="3.40.50.1820">
    <property type="entry name" value="alpha/beta hydrolase"/>
    <property type="match status" value="1"/>
</dbReference>
<comment type="subcellular location">
    <subcellularLocation>
        <location evidence="1">Membrane</location>
        <topology evidence="1">Single-pass membrane protein</topology>
    </subcellularLocation>
</comment>
<evidence type="ECO:0000256" key="1">
    <source>
        <dbReference type="ARBA" id="ARBA00004167"/>
    </source>
</evidence>
<evidence type="ECO:0000256" key="9">
    <source>
        <dbReference type="PIRNR" id="PIRNR000862"/>
    </source>
</evidence>
<feature type="active site" description="Charge relay system" evidence="10">
    <location>
        <position position="399"/>
    </location>
</feature>
<evidence type="ECO:0000313" key="14">
    <source>
        <dbReference type="Proteomes" id="UP000002195"/>
    </source>
</evidence>
<evidence type="ECO:0000256" key="6">
    <source>
        <dbReference type="ARBA" id="ARBA00022989"/>
    </source>
</evidence>
<evidence type="ECO:0000256" key="7">
    <source>
        <dbReference type="ARBA" id="ARBA00023098"/>
    </source>
</evidence>
<keyword evidence="6" id="KW-1133">Transmembrane helix</keyword>
<keyword evidence="3" id="KW-0812">Transmembrane</keyword>
<dbReference type="KEGG" id="ddi:DDB_G0276083"/>
<dbReference type="RefSeq" id="XP_643308.1">
    <property type="nucleotide sequence ID" value="XM_638216.1"/>
</dbReference>
<keyword evidence="14" id="KW-1185">Reference proteome</keyword>
<evidence type="ECO:0000256" key="4">
    <source>
        <dbReference type="ARBA" id="ARBA00022801"/>
    </source>
</evidence>
<dbReference type="STRING" id="44689.Q75JK5"/>
<keyword evidence="5 9" id="KW-0442">Lipid degradation</keyword>
<dbReference type="GeneID" id="8620354"/>
<dbReference type="PIRSF" id="PIRSF000862">
    <property type="entry name" value="Steryl_ester_lip"/>
    <property type="match status" value="1"/>
</dbReference>
<organism evidence="13 14">
    <name type="scientific">Dictyostelium discoideum</name>
    <name type="common">Social amoeba</name>
    <dbReference type="NCBI Taxonomy" id="44689"/>
    <lineage>
        <taxon>Eukaryota</taxon>
        <taxon>Amoebozoa</taxon>
        <taxon>Evosea</taxon>
        <taxon>Eumycetozoa</taxon>
        <taxon>Dictyostelia</taxon>
        <taxon>Dictyosteliales</taxon>
        <taxon>Dictyosteliaceae</taxon>
        <taxon>Dictyostelium</taxon>
    </lineage>
</organism>
<feature type="signal peptide" evidence="11">
    <location>
        <begin position="1"/>
        <end position="23"/>
    </location>
</feature>
<dbReference type="OMA" id="GHMPTKA"/>
<dbReference type="VEuPathDB" id="AmoebaDB:DDB_G0276083"/>
<accession>Q552C0</accession>
<name>Q75JK5_DICDI</name>
<keyword evidence="11" id="KW-0732">Signal</keyword>
<feature type="domain" description="Partial AB-hydrolase lipase" evidence="12">
    <location>
        <begin position="60"/>
        <end position="121"/>
    </location>
</feature>
<comment type="caution">
    <text evidence="13">The sequence shown here is derived from an EMBL/GenBank/DDBJ whole genome shotgun (WGS) entry which is preliminary data.</text>
</comment>
<gene>
    <name evidence="13" type="ORF">DDB_G0276083</name>
</gene>
<feature type="active site" description="Nucleophile" evidence="10">
    <location>
        <position position="197"/>
    </location>
</feature>
<feature type="active site" description="Charge relay system" evidence="10">
    <location>
        <position position="368"/>
    </location>
</feature>
<dbReference type="eggNOG" id="KOG2624">
    <property type="taxonomic scope" value="Eukaryota"/>
</dbReference>
<dbReference type="SUPFAM" id="SSF53474">
    <property type="entry name" value="alpha/beta-Hydrolases"/>
    <property type="match status" value="1"/>
</dbReference>
<dbReference type="EMBL" id="AAFI02000014">
    <property type="protein sequence ID" value="EAL69341.1"/>
    <property type="molecule type" value="Genomic_DNA"/>
</dbReference>
<dbReference type="SMR" id="Q75JK5"/>
<dbReference type="PhylomeDB" id="Q75JK5"/>
<dbReference type="InterPro" id="IPR025483">
    <property type="entry name" value="Lipase_euk"/>
</dbReference>
<evidence type="ECO:0000256" key="8">
    <source>
        <dbReference type="ARBA" id="ARBA00023136"/>
    </source>
</evidence>
<keyword evidence="7" id="KW-0443">Lipid metabolism</keyword>
<proteinExistence type="inferred from homology"/>
<sequence>MKLNYLISILLFLIINYSSFVSSINIFKDINIIYDHLKDDIKEIIVDATTTVNHVEYFIDIVNSNGYPCEHHSVITEDGYILGVFRIPYSYNNNQNLNNKTRQPILLQHGLLDSSITWIVNNANQSLPFILSDMGYDVWMGNNRGNTFSINHTRLDVKSREFWEFSFDDMGWYDLPSMVDYIIQVSGVDEIGYVGHSEGTMQAWISYSEIKGFDKKVPIYMGLGPVGNVSHITNVALKTMATFRIDDLFRIFGTKQFLPSPKLLRGIFISFCIDCPLCCEDVVEWLCGPHKGAFNQSRMPFVSGNEPGGTSLRNMVHFTQLVNSKQFQHYDYGVIGNLLHYGHEKPPLINVENIPPTVKIALFSGTKDELADTIDVKQLVSLLPPETILSWDIIENYAHLDFVWAIDANILVYPKILNFFNNFFNQSKS</sequence>
<dbReference type="AlphaFoldDB" id="Q75JK5"/>
<evidence type="ECO:0000256" key="11">
    <source>
        <dbReference type="SAM" id="SignalP"/>
    </source>
</evidence>
<dbReference type="FunFam" id="3.40.50.1820:FF:000095">
    <property type="entry name" value="Triglyceride lipase-cholesterol esterase"/>
    <property type="match status" value="1"/>
</dbReference>
<feature type="chain" id="PRO_5004286631" description="Lipase" evidence="11">
    <location>
        <begin position="24"/>
        <end position="429"/>
    </location>
</feature>
<dbReference type="ESTHER" id="dicdi-q552c0">
    <property type="family name" value="Acidic_Lipase"/>
</dbReference>
<dbReference type="InterPro" id="IPR006693">
    <property type="entry name" value="AB_hydrolase_lipase"/>
</dbReference>
<dbReference type="GO" id="GO:0016020">
    <property type="term" value="C:membrane"/>
    <property type="evidence" value="ECO:0007669"/>
    <property type="project" value="UniProtKB-SubCell"/>
</dbReference>
<protein>
    <recommendedName>
        <fullName evidence="9">Lipase</fullName>
    </recommendedName>
</protein>
<dbReference type="GO" id="GO:0016042">
    <property type="term" value="P:lipid catabolic process"/>
    <property type="evidence" value="ECO:0007669"/>
    <property type="project" value="UniProtKB-KW"/>
</dbReference>
<evidence type="ECO:0000256" key="2">
    <source>
        <dbReference type="ARBA" id="ARBA00010701"/>
    </source>
</evidence>
<dbReference type="dictyBase" id="DDB_G0276083">
    <property type="gene designation" value="lip4"/>
</dbReference>
<dbReference type="InterPro" id="IPR029058">
    <property type="entry name" value="AB_hydrolase_fold"/>
</dbReference>
<dbReference type="InParanoid" id="Q75JK5"/>
<dbReference type="GO" id="GO:0016298">
    <property type="term" value="F:lipase activity"/>
    <property type="evidence" value="ECO:0000318"/>
    <property type="project" value="GO_Central"/>
</dbReference>
<dbReference type="GO" id="GO:0006629">
    <property type="term" value="P:lipid metabolic process"/>
    <property type="evidence" value="ECO:0000318"/>
    <property type="project" value="GO_Central"/>
</dbReference>
<evidence type="ECO:0000256" key="5">
    <source>
        <dbReference type="ARBA" id="ARBA00022963"/>
    </source>
</evidence>
<dbReference type="Pfam" id="PF04083">
    <property type="entry name" value="Abhydro_lipase"/>
    <property type="match status" value="1"/>
</dbReference>
<dbReference type="HOGENOM" id="CLU_010974_0_0_1"/>
<evidence type="ECO:0000256" key="10">
    <source>
        <dbReference type="PIRSR" id="PIRSR000862-1"/>
    </source>
</evidence>
<evidence type="ECO:0000256" key="3">
    <source>
        <dbReference type="ARBA" id="ARBA00022692"/>
    </source>
</evidence>
<dbReference type="PANTHER" id="PTHR11005">
    <property type="entry name" value="LYSOSOMAL ACID LIPASE-RELATED"/>
    <property type="match status" value="1"/>
</dbReference>
<evidence type="ECO:0000313" key="13">
    <source>
        <dbReference type="EMBL" id="EAL69341.1"/>
    </source>
</evidence>